<evidence type="ECO:0000313" key="2">
    <source>
        <dbReference type="Proteomes" id="UP001237156"/>
    </source>
</evidence>
<comment type="caution">
    <text evidence="1">The sequence shown here is derived from an EMBL/GenBank/DDBJ whole genome shotgun (WGS) entry which is preliminary data.</text>
</comment>
<gene>
    <name evidence="1" type="primary">cas8c</name>
    <name evidence="1" type="ORF">QB898_09900</name>
</gene>
<sequence length="602" mass="67087">MILHALTQYYQRKAKSDGGVAPEGFANKEIPFVIVIDKQGKFIQLEDTREQKGKKKIGRKFLIPKDQHTTGKNAYKVSNILWDHYGYLLAFPKEVEGAAKKTPEKIEAEKEKNRLLANNQHASFTAKVNELKQALPDDAGVAGVAAFLASAEEKSKVMQAANWAECAKVKGCNLSFRLVEETVDLVCQSKAVQEYVSQANQVKSDNVQKGICLVTGKPAPIARLHNAVKGVNAKPAPFTSVNLSAFESYGKEQGFIFPVGEQAMFEYTTALNTLLAGENRFRIGDVTAICWSAKPTPLEEYLASLISGGGKDNPDAHIDAVKSLYKSLYNGKYTKPDGKEKFYLLGLSPNSARIVVRFWHETTVAALSESIAAWYDDLQMVRGENSPYPEYMPLPRLLGNLVVDGKMENLPSDLISQITDAALNNRVLPVSLLQAVLRRNKVEQKITYGRASLLKAYINRAIRAGRLKNMKELTMSLDRNRQDIGYVLGRLFAVLEKTQAEANPGLNATIADRYFGSASSTPIAVFGTLMRLLPHHLNKLEFEGRAVQLQWEIRQILEHCQKFPNHLNLEQQGLFAIGYYHETQFLFTKDALKNLFNEAKTA</sequence>
<keyword evidence="2" id="KW-1185">Reference proteome</keyword>
<dbReference type="RefSeq" id="WP_279524819.1">
    <property type="nucleotide sequence ID" value="NZ_JARVII010000021.1"/>
</dbReference>
<protein>
    <submittedName>
        <fullName evidence="1">Type I-C CRISPR-associated protein Cas8c/Csd1</fullName>
    </submittedName>
</protein>
<proteinExistence type="predicted"/>
<organism evidence="1 2">
    <name type="scientific">Ottowia cancrivicina</name>
    <dbReference type="NCBI Taxonomy" id="3040346"/>
    <lineage>
        <taxon>Bacteria</taxon>
        <taxon>Pseudomonadati</taxon>
        <taxon>Pseudomonadota</taxon>
        <taxon>Betaproteobacteria</taxon>
        <taxon>Burkholderiales</taxon>
        <taxon>Comamonadaceae</taxon>
        <taxon>Ottowia</taxon>
    </lineage>
</organism>
<evidence type="ECO:0000313" key="1">
    <source>
        <dbReference type="EMBL" id="MDG9700015.1"/>
    </source>
</evidence>
<dbReference type="CDD" id="cd09757">
    <property type="entry name" value="Cas8c_I-C"/>
    <property type="match status" value="1"/>
</dbReference>
<dbReference type="InterPro" id="IPR010144">
    <property type="entry name" value="CRISPR-assoc_prot_Csd1-typ"/>
</dbReference>
<accession>A0AAW6RQQ5</accession>
<dbReference type="Proteomes" id="UP001237156">
    <property type="component" value="Unassembled WGS sequence"/>
</dbReference>
<dbReference type="Pfam" id="PF09709">
    <property type="entry name" value="Cas_Csd1"/>
    <property type="match status" value="1"/>
</dbReference>
<reference evidence="1 2" key="1">
    <citation type="submission" date="2023-04" db="EMBL/GenBank/DDBJ databases">
        <title>Ottowia paracancer sp. nov., isolated from human stomach.</title>
        <authorList>
            <person name="Song Y."/>
        </authorList>
    </citation>
    <scope>NUCLEOTIDE SEQUENCE [LARGE SCALE GENOMIC DNA]</scope>
    <source>
        <strain evidence="1 2">10c7w1</strain>
    </source>
</reference>
<name>A0AAW6RQQ5_9BURK</name>
<dbReference type="NCBIfam" id="TIGR01863">
    <property type="entry name" value="cas_Csd1"/>
    <property type="match status" value="1"/>
</dbReference>
<dbReference type="AlphaFoldDB" id="A0AAW6RQQ5"/>
<dbReference type="EMBL" id="JARVII010000021">
    <property type="protein sequence ID" value="MDG9700015.1"/>
    <property type="molecule type" value="Genomic_DNA"/>
</dbReference>